<proteinExistence type="predicted"/>
<gene>
    <name evidence="1" type="ORF">EVAR_61953_1</name>
</gene>
<comment type="caution">
    <text evidence="1">The sequence shown here is derived from an EMBL/GenBank/DDBJ whole genome shotgun (WGS) entry which is preliminary data.</text>
</comment>
<accession>A0A4C1ZMA7</accession>
<protein>
    <submittedName>
        <fullName evidence="1">Uncharacterized protein</fullName>
    </submittedName>
</protein>
<sequence>MKEYDEICRIEVYKIADLVIENNFGRQEIDKKAELAPGYPLVLWKESTGRRARHLTLAMQTDDESHKFSALSSCLRVAPKWSCVRH</sequence>
<name>A0A4C1ZMA7_EUMVA</name>
<evidence type="ECO:0000313" key="1">
    <source>
        <dbReference type="EMBL" id="GBP88353.1"/>
    </source>
</evidence>
<organism evidence="1 2">
    <name type="scientific">Eumeta variegata</name>
    <name type="common">Bagworm moth</name>
    <name type="synonym">Eumeta japonica</name>
    <dbReference type="NCBI Taxonomy" id="151549"/>
    <lineage>
        <taxon>Eukaryota</taxon>
        <taxon>Metazoa</taxon>
        <taxon>Ecdysozoa</taxon>
        <taxon>Arthropoda</taxon>
        <taxon>Hexapoda</taxon>
        <taxon>Insecta</taxon>
        <taxon>Pterygota</taxon>
        <taxon>Neoptera</taxon>
        <taxon>Endopterygota</taxon>
        <taxon>Lepidoptera</taxon>
        <taxon>Glossata</taxon>
        <taxon>Ditrysia</taxon>
        <taxon>Tineoidea</taxon>
        <taxon>Psychidae</taxon>
        <taxon>Oiketicinae</taxon>
        <taxon>Eumeta</taxon>
    </lineage>
</organism>
<reference evidence="1 2" key="1">
    <citation type="journal article" date="2019" name="Commun. Biol.">
        <title>The bagworm genome reveals a unique fibroin gene that provides high tensile strength.</title>
        <authorList>
            <person name="Kono N."/>
            <person name="Nakamura H."/>
            <person name="Ohtoshi R."/>
            <person name="Tomita M."/>
            <person name="Numata K."/>
            <person name="Arakawa K."/>
        </authorList>
    </citation>
    <scope>NUCLEOTIDE SEQUENCE [LARGE SCALE GENOMIC DNA]</scope>
</reference>
<dbReference type="AlphaFoldDB" id="A0A4C1ZMA7"/>
<keyword evidence="2" id="KW-1185">Reference proteome</keyword>
<dbReference type="EMBL" id="BGZK01001925">
    <property type="protein sequence ID" value="GBP88353.1"/>
    <property type="molecule type" value="Genomic_DNA"/>
</dbReference>
<dbReference type="Proteomes" id="UP000299102">
    <property type="component" value="Unassembled WGS sequence"/>
</dbReference>
<evidence type="ECO:0000313" key="2">
    <source>
        <dbReference type="Proteomes" id="UP000299102"/>
    </source>
</evidence>